<dbReference type="AlphaFoldDB" id="X6P988"/>
<evidence type="ECO:0000313" key="2">
    <source>
        <dbReference type="EMBL" id="ETO34678.1"/>
    </source>
</evidence>
<keyword evidence="3" id="KW-1185">Reference proteome</keyword>
<organism evidence="2 3">
    <name type="scientific">Reticulomyxa filosa</name>
    <dbReference type="NCBI Taxonomy" id="46433"/>
    <lineage>
        <taxon>Eukaryota</taxon>
        <taxon>Sar</taxon>
        <taxon>Rhizaria</taxon>
        <taxon>Retaria</taxon>
        <taxon>Foraminifera</taxon>
        <taxon>Monothalamids</taxon>
        <taxon>Reticulomyxidae</taxon>
        <taxon>Reticulomyxa</taxon>
    </lineage>
</organism>
<dbReference type="EMBL" id="ASPP01002368">
    <property type="protein sequence ID" value="ETO34678.1"/>
    <property type="molecule type" value="Genomic_DNA"/>
</dbReference>
<accession>X6P988</accession>
<feature type="region of interest" description="Disordered" evidence="1">
    <location>
        <begin position="1"/>
        <end position="35"/>
    </location>
</feature>
<gene>
    <name evidence="2" type="ORF">RFI_02409</name>
</gene>
<reference evidence="2 3" key="1">
    <citation type="journal article" date="2013" name="Curr. Biol.">
        <title>The Genome of the Foraminiferan Reticulomyxa filosa.</title>
        <authorList>
            <person name="Glockner G."/>
            <person name="Hulsmann N."/>
            <person name="Schleicher M."/>
            <person name="Noegel A.A."/>
            <person name="Eichinger L."/>
            <person name="Gallinger C."/>
            <person name="Pawlowski J."/>
            <person name="Sierra R."/>
            <person name="Euteneuer U."/>
            <person name="Pillet L."/>
            <person name="Moustafa A."/>
            <person name="Platzer M."/>
            <person name="Groth M."/>
            <person name="Szafranski K."/>
            <person name="Schliwa M."/>
        </authorList>
    </citation>
    <scope>NUCLEOTIDE SEQUENCE [LARGE SCALE GENOMIC DNA]</scope>
</reference>
<comment type="caution">
    <text evidence="2">The sequence shown here is derived from an EMBL/GenBank/DDBJ whole genome shotgun (WGS) entry which is preliminary data.</text>
</comment>
<evidence type="ECO:0000313" key="3">
    <source>
        <dbReference type="Proteomes" id="UP000023152"/>
    </source>
</evidence>
<evidence type="ECO:0000256" key="1">
    <source>
        <dbReference type="SAM" id="MobiDB-lite"/>
    </source>
</evidence>
<dbReference type="Proteomes" id="UP000023152">
    <property type="component" value="Unassembled WGS sequence"/>
</dbReference>
<sequence>MSRRHEIQKVSPYDIYDDGIDNNDNNNDNKTKKKEKKHFALQQKMQFIFGMKCFQTKTCLYKTKIITIMIIII</sequence>
<proteinExistence type="predicted"/>
<name>X6P988_RETFI</name>
<protein>
    <submittedName>
        <fullName evidence="2">Uncharacterized protein</fullName>
    </submittedName>
</protein>